<evidence type="ECO:0000256" key="3">
    <source>
        <dbReference type="ARBA" id="ARBA00013161"/>
    </source>
</evidence>
<dbReference type="AlphaFoldDB" id="A0A8A1MHY1"/>
<evidence type="ECO:0000313" key="14">
    <source>
        <dbReference type="EMBL" id="QSS66238.1"/>
    </source>
</evidence>
<dbReference type="FunFam" id="1.10.240.10:FF:000003">
    <property type="entry name" value="Tryptophan--tRNA ligase, cytoplasmic"/>
    <property type="match status" value="1"/>
</dbReference>
<dbReference type="Gene3D" id="1.10.240.10">
    <property type="entry name" value="Tyrosyl-Transfer RNA Synthetase"/>
    <property type="match status" value="1"/>
</dbReference>
<dbReference type="PANTHER" id="PTHR10055">
    <property type="entry name" value="TRYPTOPHANYL-TRNA SYNTHETASE"/>
    <property type="match status" value="1"/>
</dbReference>
<dbReference type="Proteomes" id="UP000663671">
    <property type="component" value="Chromosome 3"/>
</dbReference>
<dbReference type="FunFam" id="3.40.50.620:FF:000033">
    <property type="entry name" value="tryptophan--tRNA ligase, cytoplasmic"/>
    <property type="match status" value="1"/>
</dbReference>
<evidence type="ECO:0000256" key="11">
    <source>
        <dbReference type="ARBA" id="ARBA00030268"/>
    </source>
</evidence>
<keyword evidence="10 12" id="KW-0030">Aminoacyl-tRNA synthetase</keyword>
<evidence type="ECO:0000256" key="9">
    <source>
        <dbReference type="ARBA" id="ARBA00022917"/>
    </source>
</evidence>
<keyword evidence="9 12" id="KW-0648">Protein biosynthesis</keyword>
<keyword evidence="8 12" id="KW-0067">ATP-binding</keyword>
<evidence type="ECO:0000256" key="1">
    <source>
        <dbReference type="ARBA" id="ARBA00004496"/>
    </source>
</evidence>
<dbReference type="EC" id="6.1.1.2" evidence="3"/>
<feature type="region of interest" description="Disordered" evidence="13">
    <location>
        <begin position="353"/>
        <end position="390"/>
    </location>
</feature>
<comment type="subcellular location">
    <subcellularLocation>
        <location evidence="1">Cytoplasm</location>
    </subcellularLocation>
</comment>
<evidence type="ECO:0000256" key="7">
    <source>
        <dbReference type="ARBA" id="ARBA00022741"/>
    </source>
</evidence>
<evidence type="ECO:0000256" key="12">
    <source>
        <dbReference type="RuleBase" id="RU363036"/>
    </source>
</evidence>
<dbReference type="SUPFAM" id="SSF52374">
    <property type="entry name" value="Nucleotidylyl transferase"/>
    <property type="match status" value="1"/>
</dbReference>
<evidence type="ECO:0000256" key="5">
    <source>
        <dbReference type="ARBA" id="ARBA00022490"/>
    </source>
</evidence>
<dbReference type="PANTHER" id="PTHR10055:SF1">
    <property type="entry name" value="TRYPTOPHAN--TRNA LIGASE, CYTOPLASMIC"/>
    <property type="match status" value="1"/>
</dbReference>
<proteinExistence type="inferred from homology"/>
<dbReference type="PRINTS" id="PR01039">
    <property type="entry name" value="TRNASYNTHTRP"/>
</dbReference>
<dbReference type="GO" id="GO:0005524">
    <property type="term" value="F:ATP binding"/>
    <property type="evidence" value="ECO:0007669"/>
    <property type="project" value="UniProtKB-KW"/>
</dbReference>
<dbReference type="Pfam" id="PF00579">
    <property type="entry name" value="tRNA-synt_1b"/>
    <property type="match status" value="1"/>
</dbReference>
<dbReference type="EMBL" id="CP069115">
    <property type="protein sequence ID" value="QSS66238.1"/>
    <property type="molecule type" value="Genomic_DNA"/>
</dbReference>
<dbReference type="VEuPathDB" id="FungiDB:I7I51_07095"/>
<feature type="compositionally biased region" description="Basic and acidic residues" evidence="13">
    <location>
        <begin position="364"/>
        <end position="390"/>
    </location>
</feature>
<comment type="similarity">
    <text evidence="2 12">Belongs to the class-I aminoacyl-tRNA synthetase family.</text>
</comment>
<dbReference type="InterPro" id="IPR002305">
    <property type="entry name" value="aa-tRNA-synth_Ic"/>
</dbReference>
<dbReference type="InterPro" id="IPR001412">
    <property type="entry name" value="aa-tRNA-synth_I_CS"/>
</dbReference>
<evidence type="ECO:0000256" key="13">
    <source>
        <dbReference type="SAM" id="MobiDB-lite"/>
    </source>
</evidence>
<name>A0A8A1MHY1_AJECA</name>
<reference evidence="14" key="1">
    <citation type="submission" date="2021-01" db="EMBL/GenBank/DDBJ databases">
        <title>Chromosome-level genome assembly of a human fungal pathogen reveals clustering of transcriptionally co-regulated genes.</title>
        <authorList>
            <person name="Voorhies M."/>
            <person name="Cohen S."/>
            <person name="Shea T.P."/>
            <person name="Petrus S."/>
            <person name="Munoz J.F."/>
            <person name="Poplawski S."/>
            <person name="Goldman W.E."/>
            <person name="Michael T."/>
            <person name="Cuomo C.A."/>
            <person name="Sil A."/>
            <person name="Beyhan S."/>
        </authorList>
    </citation>
    <scope>NUCLEOTIDE SEQUENCE</scope>
    <source>
        <strain evidence="14">WU24</strain>
    </source>
</reference>
<dbReference type="InterPro" id="IPR002306">
    <property type="entry name" value="Trp-tRNA-ligase"/>
</dbReference>
<sequence>MWDRKWATKLIDDELLQRFERLTGHKPHRWLRRGLFFSHRDFDNILNKYERGEPFFMYTGRGPSTDALHLGHTIPFSFTKWLQDVFDVPLVIMLTDDEKALFKDNLTFEDTYKFGLQNAKDIIACGFDLKKTFIFSDLDYVKGHFLMNVWEFSKLVTFNQVRGAFGFNESTNIGRIMFPAVQWTKDIGKIPCLIPMAIDQDPYFRLVRDNASRMRFPGPKPALIHSKFLTALQGIGGKMSASDPNSAIFMTDTPNQIKKKIMKHAFSGGRDSIEEHRRLGGNPDVDVSFQYLTYFEEDDEKIKQIEEGYRKGEILTGELKTMAITLLQEYVAEFQARRKLVSDELLKQYMTPRKLEWRGNPNPKPKEVKPKESKPKEPKIKETKQRQDEN</sequence>
<evidence type="ECO:0000313" key="15">
    <source>
        <dbReference type="Proteomes" id="UP000663671"/>
    </source>
</evidence>
<dbReference type="PROSITE" id="PS00178">
    <property type="entry name" value="AA_TRNA_LIGASE_I"/>
    <property type="match status" value="1"/>
</dbReference>
<evidence type="ECO:0000256" key="6">
    <source>
        <dbReference type="ARBA" id="ARBA00022598"/>
    </source>
</evidence>
<gene>
    <name evidence="14" type="ORF">I7I51_07095</name>
</gene>
<keyword evidence="6 12" id="KW-0436">Ligase</keyword>
<dbReference type="GO" id="GO:0004830">
    <property type="term" value="F:tryptophan-tRNA ligase activity"/>
    <property type="evidence" value="ECO:0007669"/>
    <property type="project" value="UniProtKB-EC"/>
</dbReference>
<evidence type="ECO:0000256" key="2">
    <source>
        <dbReference type="ARBA" id="ARBA00005594"/>
    </source>
</evidence>
<dbReference type="CDD" id="cd00806">
    <property type="entry name" value="TrpRS_core"/>
    <property type="match status" value="1"/>
</dbReference>
<dbReference type="Gene3D" id="3.40.50.620">
    <property type="entry name" value="HUPs"/>
    <property type="match status" value="1"/>
</dbReference>
<evidence type="ECO:0000256" key="8">
    <source>
        <dbReference type="ARBA" id="ARBA00022840"/>
    </source>
</evidence>
<keyword evidence="7 12" id="KW-0547">Nucleotide-binding</keyword>
<dbReference type="OrthoDB" id="10261385at2759"/>
<dbReference type="GO" id="GO:0005737">
    <property type="term" value="C:cytoplasm"/>
    <property type="evidence" value="ECO:0007669"/>
    <property type="project" value="UniProtKB-SubCell"/>
</dbReference>
<accession>A0A8A1MHY1</accession>
<evidence type="ECO:0000256" key="4">
    <source>
        <dbReference type="ARBA" id="ARBA00013782"/>
    </source>
</evidence>
<protein>
    <recommendedName>
        <fullName evidence="4">Tryptophan--tRNA ligase, cytoplasmic</fullName>
        <ecNumber evidence="3">6.1.1.2</ecNumber>
    </recommendedName>
    <alternativeName>
        <fullName evidence="11">Tryptophanyl-tRNA synthetase</fullName>
    </alternativeName>
</protein>
<evidence type="ECO:0000256" key="10">
    <source>
        <dbReference type="ARBA" id="ARBA00023146"/>
    </source>
</evidence>
<organism evidence="14 15">
    <name type="scientific">Ajellomyces capsulatus</name>
    <name type="common">Darling's disease fungus</name>
    <name type="synonym">Histoplasma capsulatum</name>
    <dbReference type="NCBI Taxonomy" id="5037"/>
    <lineage>
        <taxon>Eukaryota</taxon>
        <taxon>Fungi</taxon>
        <taxon>Dikarya</taxon>
        <taxon>Ascomycota</taxon>
        <taxon>Pezizomycotina</taxon>
        <taxon>Eurotiomycetes</taxon>
        <taxon>Eurotiomycetidae</taxon>
        <taxon>Onygenales</taxon>
        <taxon>Ajellomycetaceae</taxon>
        <taxon>Histoplasma</taxon>
    </lineage>
</organism>
<dbReference type="GO" id="GO:0006436">
    <property type="term" value="P:tryptophanyl-tRNA aminoacylation"/>
    <property type="evidence" value="ECO:0007669"/>
    <property type="project" value="InterPro"/>
</dbReference>
<dbReference type="NCBIfam" id="TIGR00233">
    <property type="entry name" value="trpS"/>
    <property type="match status" value="1"/>
</dbReference>
<keyword evidence="5" id="KW-0963">Cytoplasm</keyword>
<dbReference type="InterPro" id="IPR014729">
    <property type="entry name" value="Rossmann-like_a/b/a_fold"/>
</dbReference>